<reference evidence="5 6" key="1">
    <citation type="journal article" date="2020" name="bioRxiv">
        <title>Sequence and annotation of 42 cannabis genomes reveals extensive copy number variation in cannabinoid synthesis and pathogen resistance genes.</title>
        <authorList>
            <person name="Mckernan K.J."/>
            <person name="Helbert Y."/>
            <person name="Kane L.T."/>
            <person name="Ebling H."/>
            <person name="Zhang L."/>
            <person name="Liu B."/>
            <person name="Eaton Z."/>
            <person name="Mclaughlin S."/>
            <person name="Kingan S."/>
            <person name="Baybayan P."/>
            <person name="Concepcion G."/>
            <person name="Jordan M."/>
            <person name="Riva A."/>
            <person name="Barbazuk W."/>
            <person name="Harkins T."/>
        </authorList>
    </citation>
    <scope>NUCLEOTIDE SEQUENCE [LARGE SCALE GENOMIC DNA]</scope>
    <source>
        <strain evidence="6">cv. Jamaican Lion 4</strain>
        <tissue evidence="5">Leaf</tissue>
    </source>
</reference>
<dbReference type="Pfam" id="PF14432">
    <property type="entry name" value="DYW_deaminase"/>
    <property type="match status" value="1"/>
</dbReference>
<dbReference type="PANTHER" id="PTHR47926">
    <property type="entry name" value="PENTATRICOPEPTIDE REPEAT-CONTAINING PROTEIN"/>
    <property type="match status" value="1"/>
</dbReference>
<accession>A0A7J6E2T9</accession>
<dbReference type="GO" id="GO:0003723">
    <property type="term" value="F:RNA binding"/>
    <property type="evidence" value="ECO:0007669"/>
    <property type="project" value="InterPro"/>
</dbReference>
<dbReference type="GO" id="GO:0009451">
    <property type="term" value="P:RNA modification"/>
    <property type="evidence" value="ECO:0007669"/>
    <property type="project" value="InterPro"/>
</dbReference>
<keyword evidence="2" id="KW-0677">Repeat</keyword>
<dbReference type="FunFam" id="1.25.40.10:FF:000144">
    <property type="entry name" value="Pentatricopeptide repeat-containing protein, mitochondrial"/>
    <property type="match status" value="1"/>
</dbReference>
<evidence type="ECO:0000256" key="1">
    <source>
        <dbReference type="ARBA" id="ARBA00006643"/>
    </source>
</evidence>
<evidence type="ECO:0000256" key="2">
    <source>
        <dbReference type="ARBA" id="ARBA00022737"/>
    </source>
</evidence>
<dbReference type="FunFam" id="1.25.40.10:FF:000351">
    <property type="entry name" value="Pentatricopeptide repeat-containing protein"/>
    <property type="match status" value="1"/>
</dbReference>
<dbReference type="InterPro" id="IPR032867">
    <property type="entry name" value="DYW_dom"/>
</dbReference>
<dbReference type="InterPro" id="IPR046960">
    <property type="entry name" value="PPR_At4g14850-like_plant"/>
</dbReference>
<dbReference type="InterPro" id="IPR046849">
    <property type="entry name" value="E2_motif"/>
</dbReference>
<dbReference type="InterPro" id="IPR046848">
    <property type="entry name" value="E_motif"/>
</dbReference>
<feature type="repeat" description="PPR" evidence="3">
    <location>
        <begin position="44"/>
        <end position="78"/>
    </location>
</feature>
<comment type="caution">
    <text evidence="5">The sequence shown here is derived from an EMBL/GenBank/DDBJ whole genome shotgun (WGS) entry which is preliminary data.</text>
</comment>
<dbReference type="FunFam" id="1.25.40.10:FF:001767">
    <property type="entry name" value="Pentatricopeptide repeat-containing protein At5g15340, mitochondrial"/>
    <property type="match status" value="1"/>
</dbReference>
<evidence type="ECO:0000259" key="4">
    <source>
        <dbReference type="Pfam" id="PF14432"/>
    </source>
</evidence>
<dbReference type="InterPro" id="IPR002885">
    <property type="entry name" value="PPR_rpt"/>
</dbReference>
<dbReference type="Proteomes" id="UP000583929">
    <property type="component" value="Unassembled WGS sequence"/>
</dbReference>
<dbReference type="GO" id="GO:0008270">
    <property type="term" value="F:zinc ion binding"/>
    <property type="evidence" value="ECO:0007669"/>
    <property type="project" value="InterPro"/>
</dbReference>
<dbReference type="NCBIfam" id="TIGR00756">
    <property type="entry name" value="PPR"/>
    <property type="match status" value="4"/>
</dbReference>
<keyword evidence="6" id="KW-1185">Reference proteome</keyword>
<dbReference type="InterPro" id="IPR011990">
    <property type="entry name" value="TPR-like_helical_dom_sf"/>
</dbReference>
<comment type="similarity">
    <text evidence="1">Belongs to the PPR family. PCMP-H subfamily.</text>
</comment>
<dbReference type="Pfam" id="PF20430">
    <property type="entry name" value="Eplus_motif"/>
    <property type="match status" value="1"/>
</dbReference>
<dbReference type="EMBL" id="JAATIQ010000524">
    <property type="protein sequence ID" value="KAF4352616.1"/>
    <property type="molecule type" value="Genomic_DNA"/>
</dbReference>
<dbReference type="AlphaFoldDB" id="A0A7J6E2T9"/>
<evidence type="ECO:0000256" key="3">
    <source>
        <dbReference type="PROSITE-ProRule" id="PRU00708"/>
    </source>
</evidence>
<dbReference type="Gene3D" id="1.25.40.10">
    <property type="entry name" value="Tetratricopeptide repeat domain"/>
    <property type="match status" value="5"/>
</dbReference>
<evidence type="ECO:0000313" key="5">
    <source>
        <dbReference type="EMBL" id="KAF4352616.1"/>
    </source>
</evidence>
<dbReference type="PANTHER" id="PTHR47926:SF342">
    <property type="entry name" value="TETRATRICOPEPTIDE-LIKE HELICAL DOMAIN-CONTAINING PROTEIN-RELATED"/>
    <property type="match status" value="1"/>
</dbReference>
<feature type="repeat" description="PPR" evidence="3">
    <location>
        <begin position="247"/>
        <end position="281"/>
    </location>
</feature>
<dbReference type="Pfam" id="PF20431">
    <property type="entry name" value="E_motif"/>
    <property type="match status" value="1"/>
</dbReference>
<feature type="repeat" description="PPR" evidence="3">
    <location>
        <begin position="348"/>
        <end position="382"/>
    </location>
</feature>
<feature type="domain" description="DYW" evidence="4">
    <location>
        <begin position="562"/>
        <end position="655"/>
    </location>
</feature>
<organism evidence="5 6">
    <name type="scientific">Cannabis sativa</name>
    <name type="common">Hemp</name>
    <name type="synonym">Marijuana</name>
    <dbReference type="NCBI Taxonomy" id="3483"/>
    <lineage>
        <taxon>Eukaryota</taxon>
        <taxon>Viridiplantae</taxon>
        <taxon>Streptophyta</taxon>
        <taxon>Embryophyta</taxon>
        <taxon>Tracheophyta</taxon>
        <taxon>Spermatophyta</taxon>
        <taxon>Magnoliopsida</taxon>
        <taxon>eudicotyledons</taxon>
        <taxon>Gunneridae</taxon>
        <taxon>Pentapetalae</taxon>
        <taxon>rosids</taxon>
        <taxon>fabids</taxon>
        <taxon>Rosales</taxon>
        <taxon>Cannabaceae</taxon>
        <taxon>Cannabis</taxon>
    </lineage>
</organism>
<dbReference type="PROSITE" id="PS51375">
    <property type="entry name" value="PPR"/>
    <property type="match status" value="4"/>
</dbReference>
<proteinExistence type="inferred from homology"/>
<name>A0A7J6E2T9_CANSA</name>
<gene>
    <name evidence="5" type="ORF">G4B88_008785</name>
</gene>
<protein>
    <recommendedName>
        <fullName evidence="4">DYW domain-containing protein</fullName>
    </recommendedName>
</protein>
<feature type="repeat" description="PPR" evidence="3">
    <location>
        <begin position="146"/>
        <end position="180"/>
    </location>
</feature>
<dbReference type="SUPFAM" id="SSF48452">
    <property type="entry name" value="TPR-like"/>
    <property type="match status" value="1"/>
</dbReference>
<dbReference type="Pfam" id="PF13041">
    <property type="entry name" value="PPR_2"/>
    <property type="match status" value="4"/>
</dbReference>
<evidence type="ECO:0000313" key="6">
    <source>
        <dbReference type="Proteomes" id="UP000583929"/>
    </source>
</evidence>
<sequence length="833" mass="93057">MVHAHAIKFGLLGLNVGNKLTDAYLKCGCIVDTRKLFDELPQRYLISWNSMISYYIGQGKCKEAILLCKRMVSEGVLPDNFTFSSVFKAFSELGFVNGGREGHGMSIVLGLEVSNKFVGSAIVDMYAKFGKMKEAHIVADRVMSKDVVLLTALIVGYTQHGDGEKALKVFGEMIRQGINANEYTFASILITCGNVEDLSIGKLVHGLMVKSGLESAVASKTSLLTMYARCGLIDDSLKVFNNFLCPNQVTWTSLLVALIQNGKEEVALSKFKEMISSSVLPNSFTLSSVLQACSSLAMLELGKQIHAMVMKFGLDRDKYAGSAVVNLYGKCGSTEMARSVFDALVEYDVVSMNFMIYSYAQNGIGHEAIKLFHKMKELGLEPNEVTILSVLLACNNAGLVEEGCQLFDSIKNNQQFELTRDHYACMANLLGRCGRLEEAEVLVKQVRNPDLVLWRTLLSACKIHGEVEMAERALKQVLDLSPDDEGTHVLMSNLYASAGNWSQVIEMKSTMREMKFKKNPAMSWVEIDKEVHTFMAGDWSHPSSKEILDTLGCLIEKVKILGYIPDTRFVLQNMDEEEKKRSLYYHSEKLAIAFALWKTNNKTTTIRLFKNLRVCGDCHSWIKFVSKAVGREIIARDAKRFHHFKEGLCSCGDYWRDQSVGAAVLHNDQAEIIKIWLRNLWHSDGTLAEAATICKTAEILGAKARINIIFQSDSKTVVDEFKPCLQPTKSVPLEALKSNFVARDLASWACSNSLRGRLEHHQGISMVSYAGHHDNSEFYVSGEFSVGIGLETLNAGVWNFGSMAEVFDQFRVCFDKMRMLVKELRKSKENKNK</sequence>
<dbReference type="Pfam" id="PF01535">
    <property type="entry name" value="PPR"/>
    <property type="match status" value="2"/>
</dbReference>